<reference evidence="2 3" key="1">
    <citation type="submission" date="2016-04" db="EMBL/GenBank/DDBJ databases">
        <authorList>
            <person name="Evans L.H."/>
            <person name="Alamgir A."/>
            <person name="Owens N."/>
            <person name="Weber N.D."/>
            <person name="Virtaneva K."/>
            <person name="Barbian K."/>
            <person name="Babar A."/>
            <person name="Rosenke K."/>
        </authorList>
    </citation>
    <scope>NUCLEOTIDE SEQUENCE [LARGE SCALE GENOMIC DNA]</scope>
    <source>
        <strain evidence="2 3">IFM 0406</strain>
    </source>
</reference>
<gene>
    <name evidence="2" type="ORF">AWN90_16030</name>
</gene>
<evidence type="ECO:0000313" key="2">
    <source>
        <dbReference type="EMBL" id="KZM69217.1"/>
    </source>
</evidence>
<accession>A0A164I9A1</accession>
<sequence length="113" mass="12025">MGFKVGADLGDFSTQIQKKHDDLVGLIQRIQTNSETLIGKWDGDAQRAYRGVMDNYFEKARRLNTDLEHTGENVAQSGKSFVAQDSSFGSQIGQAGGGFDGGPAATPGSSISL</sequence>
<evidence type="ECO:0000256" key="1">
    <source>
        <dbReference type="SAM" id="MobiDB-lite"/>
    </source>
</evidence>
<dbReference type="STRING" id="455432.AWN90_16030"/>
<dbReference type="EMBL" id="LWGR01000021">
    <property type="protein sequence ID" value="KZM69217.1"/>
    <property type="molecule type" value="Genomic_DNA"/>
</dbReference>
<dbReference type="NCBIfam" id="TIGR03930">
    <property type="entry name" value="WXG100_ESAT6"/>
    <property type="match status" value="1"/>
</dbReference>
<comment type="caution">
    <text evidence="2">The sequence shown here is derived from an EMBL/GenBank/DDBJ whole genome shotgun (WGS) entry which is preliminary data.</text>
</comment>
<evidence type="ECO:0000313" key="3">
    <source>
        <dbReference type="Proteomes" id="UP000076512"/>
    </source>
</evidence>
<feature type="region of interest" description="Disordered" evidence="1">
    <location>
        <begin position="88"/>
        <end position="113"/>
    </location>
</feature>
<dbReference type="Proteomes" id="UP000076512">
    <property type="component" value="Unassembled WGS sequence"/>
</dbReference>
<dbReference type="RefSeq" id="WP_067581507.1">
    <property type="nucleotide sequence ID" value="NZ_JABMCZ010000002.1"/>
</dbReference>
<protein>
    <recommendedName>
        <fullName evidence="4">WXG100 family type VII secretion target</fullName>
    </recommendedName>
</protein>
<dbReference type="InterPro" id="IPR010310">
    <property type="entry name" value="T7SS_ESAT-6-like"/>
</dbReference>
<dbReference type="AlphaFoldDB" id="A0A164I9A1"/>
<feature type="compositionally biased region" description="Low complexity" evidence="1">
    <location>
        <begin position="102"/>
        <end position="113"/>
    </location>
</feature>
<dbReference type="Pfam" id="PF06013">
    <property type="entry name" value="WXG100"/>
    <property type="match status" value="1"/>
</dbReference>
<dbReference type="InterPro" id="IPR036689">
    <property type="entry name" value="ESAT-6-like_sf"/>
</dbReference>
<name>A0A164I9A1_9NOCA</name>
<proteinExistence type="predicted"/>
<dbReference type="Gene3D" id="1.10.287.1060">
    <property type="entry name" value="ESAT-6-like"/>
    <property type="match status" value="1"/>
</dbReference>
<evidence type="ECO:0008006" key="4">
    <source>
        <dbReference type="Google" id="ProtNLM"/>
    </source>
</evidence>
<organism evidence="2 3">
    <name type="scientific">Nocardia terpenica</name>
    <dbReference type="NCBI Taxonomy" id="455432"/>
    <lineage>
        <taxon>Bacteria</taxon>
        <taxon>Bacillati</taxon>
        <taxon>Actinomycetota</taxon>
        <taxon>Actinomycetes</taxon>
        <taxon>Mycobacteriales</taxon>
        <taxon>Nocardiaceae</taxon>
        <taxon>Nocardia</taxon>
    </lineage>
</organism>
<dbReference type="SUPFAM" id="SSF140453">
    <property type="entry name" value="EsxAB dimer-like"/>
    <property type="match status" value="1"/>
</dbReference>
<dbReference type="OrthoDB" id="4308755at2"/>
<keyword evidence="3" id="KW-1185">Reference proteome</keyword>